<feature type="domain" description="Flavodoxin-like" evidence="5">
    <location>
        <begin position="285"/>
        <end position="425"/>
    </location>
</feature>
<keyword evidence="3" id="KW-0813">Transport</keyword>
<protein>
    <submittedName>
        <fullName evidence="6">Metallo-beta-lactamase domain protein</fullName>
    </submittedName>
</protein>
<dbReference type="HOGENOM" id="CLU_017490_1_0_9"/>
<dbReference type="InterPro" id="IPR036866">
    <property type="entry name" value="RibonucZ/Hydroxyglut_hydro"/>
</dbReference>
<dbReference type="EMBL" id="AEQN01000021">
    <property type="protein sequence ID" value="EFV01368.1"/>
    <property type="molecule type" value="Genomic_DNA"/>
</dbReference>
<keyword evidence="7" id="KW-1185">Reference proteome</keyword>
<dbReference type="Proteomes" id="UP000004754">
    <property type="component" value="Unassembled WGS sequence"/>
</dbReference>
<dbReference type="Gene3D" id="3.40.50.360">
    <property type="match status" value="1"/>
</dbReference>
<dbReference type="PROSITE" id="PS00201">
    <property type="entry name" value="FLAVODOXIN"/>
    <property type="match status" value="1"/>
</dbReference>
<dbReference type="STRING" id="887929.HMP0721_1531"/>
<evidence type="ECO:0000256" key="1">
    <source>
        <dbReference type="ARBA" id="ARBA00001962"/>
    </source>
</evidence>
<dbReference type="InterPro" id="IPR001279">
    <property type="entry name" value="Metallo-B-lactamas"/>
</dbReference>
<evidence type="ECO:0000259" key="5">
    <source>
        <dbReference type="PROSITE" id="PS50902"/>
    </source>
</evidence>
<reference evidence="6 7" key="1">
    <citation type="submission" date="2010-12" db="EMBL/GenBank/DDBJ databases">
        <authorList>
            <person name="Muzny D."/>
            <person name="Qin X."/>
            <person name="Deng J."/>
            <person name="Jiang H."/>
            <person name="Liu Y."/>
            <person name="Qu J."/>
            <person name="Song X.-Z."/>
            <person name="Zhang L."/>
            <person name="Thornton R."/>
            <person name="Coyle M."/>
            <person name="Francisco L."/>
            <person name="Jackson L."/>
            <person name="Javaid M."/>
            <person name="Korchina V."/>
            <person name="Kovar C."/>
            <person name="Mata R."/>
            <person name="Mathew T."/>
            <person name="Ngo R."/>
            <person name="Nguyen L."/>
            <person name="Nguyen N."/>
            <person name="Okwuonu G."/>
            <person name="Ongeri F."/>
            <person name="Pham C."/>
            <person name="Simmons D."/>
            <person name="Wilczek-Boney K."/>
            <person name="Hale W."/>
            <person name="Jakkamsetti A."/>
            <person name="Pham P."/>
            <person name="Ruth R."/>
            <person name="San Lucas F."/>
            <person name="Warren J."/>
            <person name="Zhang J."/>
            <person name="Zhao Z."/>
            <person name="Zhou C."/>
            <person name="Zhu D."/>
            <person name="Lee S."/>
            <person name="Bess C."/>
            <person name="Blankenburg K."/>
            <person name="Forbes L."/>
            <person name="Fu Q."/>
            <person name="Gubbala S."/>
            <person name="Hirani K."/>
            <person name="Jayaseelan J.C."/>
            <person name="Lara F."/>
            <person name="Munidasa M."/>
            <person name="Palculict T."/>
            <person name="Patil S."/>
            <person name="Pu L.-L."/>
            <person name="Saada N."/>
            <person name="Tang L."/>
            <person name="Weissenberger G."/>
            <person name="Zhu Y."/>
            <person name="Hemphill L."/>
            <person name="Shang Y."/>
            <person name="Youmans B."/>
            <person name="Ayvaz T."/>
            <person name="Ross M."/>
            <person name="Santibanez J."/>
            <person name="Aqrawi P."/>
            <person name="Gross S."/>
            <person name="Joshi V."/>
            <person name="Fowler G."/>
            <person name="Nazareth L."/>
            <person name="Reid J."/>
            <person name="Worley K."/>
            <person name="Petrosino J."/>
            <person name="Highlander S."/>
            <person name="Gibbs R."/>
        </authorList>
    </citation>
    <scope>NUCLEOTIDE SEQUENCE [LARGE SCALE GENOMIC DNA]</scope>
    <source>
        <strain evidence="6 7">ATCC 23263</strain>
    </source>
</reference>
<dbReference type="AlphaFoldDB" id="E6MHP6"/>
<dbReference type="Pfam" id="PF19583">
    <property type="entry name" value="ODP"/>
    <property type="match status" value="1"/>
</dbReference>
<organism evidence="6 7">
    <name type="scientific">Pseudoramibacter alactolyticus ATCC 23263</name>
    <dbReference type="NCBI Taxonomy" id="887929"/>
    <lineage>
        <taxon>Bacteria</taxon>
        <taxon>Bacillati</taxon>
        <taxon>Bacillota</taxon>
        <taxon>Clostridia</taxon>
        <taxon>Eubacteriales</taxon>
        <taxon>Eubacteriaceae</taxon>
        <taxon>Pseudoramibacter</taxon>
    </lineage>
</organism>
<dbReference type="PROSITE" id="PS50902">
    <property type="entry name" value="FLAVODOXIN_LIKE"/>
    <property type="match status" value="1"/>
</dbReference>
<dbReference type="PANTHER" id="PTHR32145">
    <property type="entry name" value="DIFLAVIN FLAVOPROTEIN A 2-RELATED"/>
    <property type="match status" value="1"/>
</dbReference>
<comment type="similarity">
    <text evidence="2">In the N-terminal section; belongs to the zinc metallo-hydrolase group 3 family.</text>
</comment>
<evidence type="ECO:0000313" key="7">
    <source>
        <dbReference type="Proteomes" id="UP000004754"/>
    </source>
</evidence>
<name>E6MHP6_9FIRM</name>
<evidence type="ECO:0000256" key="2">
    <source>
        <dbReference type="ARBA" id="ARBA00007121"/>
    </source>
</evidence>
<dbReference type="InterPro" id="IPR029039">
    <property type="entry name" value="Flavoprotein-like_sf"/>
</dbReference>
<dbReference type="Gene3D" id="3.60.15.10">
    <property type="entry name" value="Ribonuclease Z/Hydroxyacylglutathione hydrolase-like"/>
    <property type="match status" value="1"/>
</dbReference>
<dbReference type="InterPro" id="IPR008254">
    <property type="entry name" value="Flavodoxin/NO_synth"/>
</dbReference>
<dbReference type="InterPro" id="IPR016440">
    <property type="entry name" value="Rubredoxin-O_OxRdtase"/>
</dbReference>
<dbReference type="InterPro" id="IPR045761">
    <property type="entry name" value="ODP_dom"/>
</dbReference>
<evidence type="ECO:0000313" key="6">
    <source>
        <dbReference type="EMBL" id="EFV01368.1"/>
    </source>
</evidence>
<dbReference type="eggNOG" id="COG0426">
    <property type="taxonomic scope" value="Bacteria"/>
</dbReference>
<gene>
    <name evidence="6" type="ORF">HMP0721_1531</name>
</gene>
<evidence type="ECO:0000256" key="4">
    <source>
        <dbReference type="ARBA" id="ARBA00022982"/>
    </source>
</evidence>
<dbReference type="SUPFAM" id="SSF56281">
    <property type="entry name" value="Metallo-hydrolase/oxidoreductase"/>
    <property type="match status" value="1"/>
</dbReference>
<dbReference type="InterPro" id="IPR051285">
    <property type="entry name" value="NADH_oxidoreductase_modular"/>
</dbReference>
<dbReference type="InterPro" id="IPR001226">
    <property type="entry name" value="Flavodoxin_CS"/>
</dbReference>
<dbReference type="SUPFAM" id="SSF52218">
    <property type="entry name" value="Flavoproteins"/>
    <property type="match status" value="1"/>
</dbReference>
<accession>E6MHP6</accession>
<keyword evidence="4" id="KW-0249">Electron transport</keyword>
<dbReference type="SMART" id="SM00849">
    <property type="entry name" value="Lactamase_B"/>
    <property type="match status" value="1"/>
</dbReference>
<proteinExistence type="inferred from homology"/>
<dbReference type="GO" id="GO:0016651">
    <property type="term" value="F:oxidoreductase activity, acting on NAD(P)H"/>
    <property type="evidence" value="ECO:0007669"/>
    <property type="project" value="UniProtKB-ARBA"/>
</dbReference>
<sequence length="431" mass="48187">MALAALLPTATVSDSGRAGQSIIYYSGGLLMHHIRKVTDDLYWIGANDRRTERFENIHPIPEGVSYNAYMLLDEKTVLFDTVDWSCGRQFFDNVEAALNGRPLDYVIVHHVEPDHAATLGELLLHYPNARVIGTAKAKQFLTQFSTDVADRFDAVKNGDSKSFGRHEIHFVAAPMVHWPEVMVSFDSTNGVLFSADAFGSFKALDGKLFADEVNFDRDWIDEARRYYTNIVGKYGKNVQGLLKKTAALDIRMICPLHGLIWRKNLSYFIDKHDKWSRYEPESKGVLVVYASMYGDTEQAADILAGKLVENGVTDVRVFDISKTDKSYLISEAFRLSHLVLASCTYNLHIYPPMDAFITDMKMLALSGRTVSVIENGTWAIKAGTLIEEKLAAMKDMKRLENKVTIQSSVSTDNKAALDALADAIAADINKH</sequence>
<dbReference type="CDD" id="cd07709">
    <property type="entry name" value="flavodiiron_proteins_MBL-fold"/>
    <property type="match status" value="1"/>
</dbReference>
<comment type="caution">
    <text evidence="6">The sequence shown here is derived from an EMBL/GenBank/DDBJ whole genome shotgun (WGS) entry which is preliminary data.</text>
</comment>
<dbReference type="GO" id="GO:0010181">
    <property type="term" value="F:FMN binding"/>
    <property type="evidence" value="ECO:0007669"/>
    <property type="project" value="InterPro"/>
</dbReference>
<dbReference type="PANTHER" id="PTHR32145:SF20">
    <property type="entry name" value="FLAVOPROTEIN"/>
    <property type="match status" value="1"/>
</dbReference>
<comment type="cofactor">
    <cofactor evidence="1">
        <name>Fe cation</name>
        <dbReference type="ChEBI" id="CHEBI:24875"/>
    </cofactor>
</comment>
<dbReference type="GO" id="GO:0009055">
    <property type="term" value="F:electron transfer activity"/>
    <property type="evidence" value="ECO:0007669"/>
    <property type="project" value="InterPro"/>
</dbReference>
<dbReference type="PIRSF" id="PIRSF005243">
    <property type="entry name" value="ROO"/>
    <property type="match status" value="1"/>
</dbReference>
<evidence type="ECO:0000256" key="3">
    <source>
        <dbReference type="ARBA" id="ARBA00022448"/>
    </source>
</evidence>
<dbReference type="GO" id="GO:0046872">
    <property type="term" value="F:metal ion binding"/>
    <property type="evidence" value="ECO:0007669"/>
    <property type="project" value="InterPro"/>
</dbReference>